<dbReference type="GO" id="GO:0006207">
    <property type="term" value="P:'de novo' pyrimidine nucleobase biosynthetic process"/>
    <property type="evidence" value="ECO:0007669"/>
    <property type="project" value="InterPro"/>
</dbReference>
<evidence type="ECO:0000256" key="3">
    <source>
        <dbReference type="ARBA" id="ARBA00021923"/>
    </source>
</evidence>
<evidence type="ECO:0000256" key="7">
    <source>
        <dbReference type="ARBA" id="ARBA00033428"/>
    </source>
</evidence>
<dbReference type="PANTHER" id="PTHR32119:SF2">
    <property type="entry name" value="OROTIDINE 5'-PHOSPHATE DECARBOXYLASE"/>
    <property type="match status" value="1"/>
</dbReference>
<dbReference type="EMBL" id="CAFBNG010000062">
    <property type="protein sequence ID" value="CAB4937851.1"/>
    <property type="molecule type" value="Genomic_DNA"/>
</dbReference>
<name>A0A6J7J4Q0_9ZZZZ</name>
<dbReference type="NCBIfam" id="NF001273">
    <property type="entry name" value="PRK00230.1"/>
    <property type="match status" value="1"/>
</dbReference>
<keyword evidence="5" id="KW-0665">Pyrimidine biosynthesis</keyword>
<evidence type="ECO:0000256" key="4">
    <source>
        <dbReference type="ARBA" id="ARBA00022793"/>
    </source>
</evidence>
<evidence type="ECO:0000259" key="8">
    <source>
        <dbReference type="SMART" id="SM00934"/>
    </source>
</evidence>
<dbReference type="InterPro" id="IPR014732">
    <property type="entry name" value="OMPdecase"/>
</dbReference>
<dbReference type="InterPro" id="IPR011060">
    <property type="entry name" value="RibuloseP-bd_barrel"/>
</dbReference>
<dbReference type="InterPro" id="IPR001754">
    <property type="entry name" value="OMPdeCOase_dom"/>
</dbReference>
<dbReference type="CDD" id="cd04725">
    <property type="entry name" value="OMP_decarboxylase_like"/>
    <property type="match status" value="1"/>
</dbReference>
<dbReference type="SUPFAM" id="SSF51366">
    <property type="entry name" value="Ribulose-phoshate binding barrel"/>
    <property type="match status" value="1"/>
</dbReference>
<proteinExistence type="predicted"/>
<dbReference type="GO" id="GO:0004590">
    <property type="term" value="F:orotidine-5'-phosphate decarboxylase activity"/>
    <property type="evidence" value="ECO:0007669"/>
    <property type="project" value="UniProtKB-EC"/>
</dbReference>
<keyword evidence="6" id="KW-0456">Lyase</keyword>
<evidence type="ECO:0000313" key="10">
    <source>
        <dbReference type="EMBL" id="CAB4996334.1"/>
    </source>
</evidence>
<accession>A0A6J7J4Q0</accession>
<reference evidence="9" key="1">
    <citation type="submission" date="2020-05" db="EMBL/GenBank/DDBJ databases">
        <authorList>
            <person name="Chiriac C."/>
            <person name="Salcher M."/>
            <person name="Ghai R."/>
            <person name="Kavagutti S V."/>
        </authorList>
    </citation>
    <scope>NUCLEOTIDE SEQUENCE</scope>
</reference>
<dbReference type="Pfam" id="PF00215">
    <property type="entry name" value="OMPdecase"/>
    <property type="match status" value="1"/>
</dbReference>
<dbReference type="InterPro" id="IPR018089">
    <property type="entry name" value="OMPdecase_AS"/>
</dbReference>
<dbReference type="Gene3D" id="3.20.20.70">
    <property type="entry name" value="Aldolase class I"/>
    <property type="match status" value="1"/>
</dbReference>
<dbReference type="NCBIfam" id="TIGR01740">
    <property type="entry name" value="pyrF"/>
    <property type="match status" value="1"/>
</dbReference>
<sequence>MSKSPLILAVDTDDLATAQSWVSGLTPHLGAYKLGLEFFLKFGIAGVKSIQGATDLPLFLDLKLHDIPNTVAAATAQVAELNPAFLTVHAAGGAEMISRAVATAPNTAITAVTILTSLSDDEMPALGFAGGALATATALAKHAAEAGARAIVCSPLEITAIRSAVGPNISIITPGVRPKSMQGSDDQSRTMTPSEAIAAGANYLVIGRPITRAWKDGISAMSSAAESILAEL</sequence>
<dbReference type="SMART" id="SM00934">
    <property type="entry name" value="OMPdecase"/>
    <property type="match status" value="1"/>
</dbReference>
<protein>
    <recommendedName>
        <fullName evidence="3">Orotidine 5'-phosphate decarboxylase</fullName>
        <ecNumber evidence="2">4.1.1.23</ecNumber>
    </recommendedName>
    <alternativeName>
        <fullName evidence="7">OMP decarboxylase</fullName>
    </alternativeName>
</protein>
<dbReference type="PANTHER" id="PTHR32119">
    <property type="entry name" value="OROTIDINE 5'-PHOSPHATE DECARBOXYLASE"/>
    <property type="match status" value="1"/>
</dbReference>
<dbReference type="InterPro" id="IPR013785">
    <property type="entry name" value="Aldolase_TIM"/>
</dbReference>
<evidence type="ECO:0000256" key="5">
    <source>
        <dbReference type="ARBA" id="ARBA00022975"/>
    </source>
</evidence>
<evidence type="ECO:0000256" key="1">
    <source>
        <dbReference type="ARBA" id="ARBA00004861"/>
    </source>
</evidence>
<dbReference type="AlphaFoldDB" id="A0A6J7J4Q0"/>
<evidence type="ECO:0000256" key="6">
    <source>
        <dbReference type="ARBA" id="ARBA00023239"/>
    </source>
</evidence>
<evidence type="ECO:0000313" key="9">
    <source>
        <dbReference type="EMBL" id="CAB4937851.1"/>
    </source>
</evidence>
<dbReference type="EMBL" id="CAFBPB010000010">
    <property type="protein sequence ID" value="CAB4996334.1"/>
    <property type="molecule type" value="Genomic_DNA"/>
</dbReference>
<organism evidence="9">
    <name type="scientific">freshwater metagenome</name>
    <dbReference type="NCBI Taxonomy" id="449393"/>
    <lineage>
        <taxon>unclassified sequences</taxon>
        <taxon>metagenomes</taxon>
        <taxon>ecological metagenomes</taxon>
    </lineage>
</organism>
<feature type="domain" description="Orotidine 5'-phosphate decarboxylase" evidence="8">
    <location>
        <begin position="5"/>
        <end position="224"/>
    </location>
</feature>
<dbReference type="EC" id="4.1.1.23" evidence="2"/>
<evidence type="ECO:0000256" key="2">
    <source>
        <dbReference type="ARBA" id="ARBA00012321"/>
    </source>
</evidence>
<dbReference type="GO" id="GO:0044205">
    <property type="term" value="P:'de novo' UMP biosynthetic process"/>
    <property type="evidence" value="ECO:0007669"/>
    <property type="project" value="UniProtKB-UniPathway"/>
</dbReference>
<dbReference type="PROSITE" id="PS00156">
    <property type="entry name" value="OMPDECASE"/>
    <property type="match status" value="1"/>
</dbReference>
<comment type="pathway">
    <text evidence="1">Pyrimidine metabolism; UMP biosynthesis via de novo pathway; UMP from orotate: step 2/2.</text>
</comment>
<keyword evidence="4" id="KW-0210">Decarboxylase</keyword>
<dbReference type="UniPathway" id="UPA00070">
    <property type="reaction ID" value="UER00120"/>
</dbReference>
<gene>
    <name evidence="9" type="ORF">UFOPK3774_00453</name>
    <name evidence="10" type="ORF">UFOPK4049_00152</name>
</gene>
<dbReference type="GO" id="GO:0005829">
    <property type="term" value="C:cytosol"/>
    <property type="evidence" value="ECO:0007669"/>
    <property type="project" value="TreeGrafter"/>
</dbReference>